<protein>
    <submittedName>
        <fullName evidence="5">LOW QUALITY PROTEIN: SRR1-like protein</fullName>
    </submittedName>
</protein>
<dbReference type="CTD" id="402055"/>
<dbReference type="PANTHER" id="PTHR28626:SF3">
    <property type="entry name" value="SRR1-LIKE PROTEIN"/>
    <property type="match status" value="1"/>
</dbReference>
<evidence type="ECO:0000256" key="2">
    <source>
        <dbReference type="SAM" id="MobiDB-lite"/>
    </source>
</evidence>
<dbReference type="GO" id="GO:0005737">
    <property type="term" value="C:cytoplasm"/>
    <property type="evidence" value="ECO:0007669"/>
    <property type="project" value="TreeGrafter"/>
</dbReference>
<keyword evidence="4" id="KW-1185">Reference proteome</keyword>
<dbReference type="Pfam" id="PF07985">
    <property type="entry name" value="SRR1"/>
    <property type="match status" value="1"/>
</dbReference>
<comment type="similarity">
    <text evidence="1">Belongs to the SRR1 family.</text>
</comment>
<evidence type="ECO:0000259" key="3">
    <source>
        <dbReference type="Pfam" id="PF07985"/>
    </source>
</evidence>
<accession>A0A1U7QTX4</accession>
<dbReference type="RefSeq" id="XP_005079071.2">
    <property type="nucleotide sequence ID" value="XM_005079014.4"/>
</dbReference>
<evidence type="ECO:0000313" key="5">
    <source>
        <dbReference type="RefSeq" id="XP_005079071.2"/>
    </source>
</evidence>
<dbReference type="Proteomes" id="UP000886700">
    <property type="component" value="Unplaced"/>
</dbReference>
<dbReference type="eggNOG" id="KOG3131">
    <property type="taxonomic scope" value="Eukaryota"/>
</dbReference>
<dbReference type="GeneID" id="101843240"/>
<dbReference type="PANTHER" id="PTHR28626">
    <property type="entry name" value="SRR1-LIKE PROTEIN"/>
    <property type="match status" value="1"/>
</dbReference>
<feature type="compositionally biased region" description="Basic residues" evidence="2">
    <location>
        <begin position="16"/>
        <end position="26"/>
    </location>
</feature>
<dbReference type="STRING" id="10036.ENSMAUP00000018550"/>
<feature type="domain" description="SRR1-like" evidence="3">
    <location>
        <begin position="105"/>
        <end position="270"/>
    </location>
</feature>
<reference evidence="5" key="1">
    <citation type="submission" date="2025-08" db="UniProtKB">
        <authorList>
            <consortium name="RefSeq"/>
        </authorList>
    </citation>
    <scope>IDENTIFICATION</scope>
    <source>
        <tissue evidence="5">Liver</tissue>
    </source>
</reference>
<dbReference type="InterPro" id="IPR040044">
    <property type="entry name" value="SRR1L"/>
</dbReference>
<dbReference type="KEGG" id="maua:101843240"/>
<evidence type="ECO:0000256" key="1">
    <source>
        <dbReference type="ARBA" id="ARBA00009856"/>
    </source>
</evidence>
<dbReference type="OrthoDB" id="551431at2759"/>
<dbReference type="GO" id="GO:0005634">
    <property type="term" value="C:nucleus"/>
    <property type="evidence" value="ECO:0007669"/>
    <property type="project" value="TreeGrafter"/>
</dbReference>
<organism evidence="4 5">
    <name type="scientific">Mesocricetus auratus</name>
    <name type="common">Golden hamster</name>
    <dbReference type="NCBI Taxonomy" id="10036"/>
    <lineage>
        <taxon>Eukaryota</taxon>
        <taxon>Metazoa</taxon>
        <taxon>Chordata</taxon>
        <taxon>Craniata</taxon>
        <taxon>Vertebrata</taxon>
        <taxon>Euteleostomi</taxon>
        <taxon>Mammalia</taxon>
        <taxon>Eutheria</taxon>
        <taxon>Euarchontoglires</taxon>
        <taxon>Glires</taxon>
        <taxon>Rodentia</taxon>
        <taxon>Myomorpha</taxon>
        <taxon>Muroidea</taxon>
        <taxon>Cricetidae</taxon>
        <taxon>Cricetinae</taxon>
        <taxon>Mesocricetus</taxon>
    </lineage>
</organism>
<evidence type="ECO:0000313" key="4">
    <source>
        <dbReference type="Proteomes" id="UP000886700"/>
    </source>
</evidence>
<dbReference type="InterPro" id="IPR012942">
    <property type="entry name" value="SRR1-like"/>
</dbReference>
<name>A0A1U7QTX4_MESAU</name>
<feature type="region of interest" description="Disordered" evidence="2">
    <location>
        <begin position="1"/>
        <end position="46"/>
    </location>
</feature>
<sequence>MAAVVAAPESWSTVAPRKKRSAGRRPRRDERRARGPQAEPEAESEAVLRRLREAEEDLRSSDFCDSALETITQCLRKQLEQLQDLTEALGRLTLSSSPGGSGEHSATSTSLVKCVCYGLGNFASSVTARSQLAFMLLFLEKCQIPRSHCQVYDPLFNQAEVSVLNSLGVTVLSENEEGKRSIQGQPTVFYMPHCGTALYNNLLWSNWSIDALSRVVIIGNSFQCIQERLLARILQKNYPYIAKIVTSLEEFPLRQTPQYTDTFNDTSVHWFPLLKLEGLPRDLWASREEPDYQNCEDLEIIRKQTGSSAGIAGQYLPPGPEAMLQTTPSPLPGQEYRSAGGITSHPALVAWSPK</sequence>
<gene>
    <name evidence="5" type="primary">Srrd</name>
</gene>
<dbReference type="AlphaFoldDB" id="A0A1U7QTX4"/>
<proteinExistence type="inferred from homology"/>